<reference evidence="3" key="1">
    <citation type="submission" date="2020-05" db="EMBL/GenBank/DDBJ databases">
        <title>Phylogenomic resolution of chytrid fungi.</title>
        <authorList>
            <person name="Stajich J.E."/>
            <person name="Amses K."/>
            <person name="Simmons R."/>
            <person name="Seto K."/>
            <person name="Myers J."/>
            <person name="Bonds A."/>
            <person name="Quandt C.A."/>
            <person name="Barry K."/>
            <person name="Liu P."/>
            <person name="Grigoriev I."/>
            <person name="Longcore J.E."/>
            <person name="James T.Y."/>
        </authorList>
    </citation>
    <scope>NUCLEOTIDE SEQUENCE</scope>
    <source>
        <strain evidence="3">JEL0476</strain>
    </source>
</reference>
<evidence type="ECO:0000313" key="4">
    <source>
        <dbReference type="Proteomes" id="UP001211065"/>
    </source>
</evidence>
<evidence type="ECO:0000313" key="3">
    <source>
        <dbReference type="EMBL" id="KAJ3203184.1"/>
    </source>
</evidence>
<sequence>MDINYKTSYDISFLGFGVENILHIIIHSDSAAMAEFVPEAYKQLNFTLIDPTLPPTQYPNLATIYFAVGYLEGAVAGLMTETNNVAIIADYPKSVQRRYVNGFKQGVLAVCPICNIHHLYLKAFPSKNNDFITGD</sequence>
<name>A0AAD5TTS6_9FUNG</name>
<gene>
    <name evidence="3" type="ORF">HK099_001591</name>
</gene>
<dbReference type="GO" id="GO:0005886">
    <property type="term" value="C:plasma membrane"/>
    <property type="evidence" value="ECO:0007669"/>
    <property type="project" value="InterPro"/>
</dbReference>
<feature type="domain" description="ABC transporter substrate-binding protein PnrA-like" evidence="2">
    <location>
        <begin position="37"/>
        <end position="124"/>
    </location>
</feature>
<organism evidence="3 4">
    <name type="scientific">Clydaea vesicula</name>
    <dbReference type="NCBI Taxonomy" id="447962"/>
    <lineage>
        <taxon>Eukaryota</taxon>
        <taxon>Fungi</taxon>
        <taxon>Fungi incertae sedis</taxon>
        <taxon>Chytridiomycota</taxon>
        <taxon>Chytridiomycota incertae sedis</taxon>
        <taxon>Chytridiomycetes</taxon>
        <taxon>Lobulomycetales</taxon>
        <taxon>Lobulomycetaceae</taxon>
        <taxon>Clydaea</taxon>
    </lineage>
</organism>
<dbReference type="Pfam" id="PF02608">
    <property type="entry name" value="Bmp"/>
    <property type="match status" value="1"/>
</dbReference>
<dbReference type="InterPro" id="IPR003760">
    <property type="entry name" value="PnrA-like"/>
</dbReference>
<proteinExistence type="predicted"/>
<keyword evidence="1" id="KW-0732">Signal</keyword>
<dbReference type="EMBL" id="JADGJW010001463">
    <property type="protein sequence ID" value="KAJ3203184.1"/>
    <property type="molecule type" value="Genomic_DNA"/>
</dbReference>
<dbReference type="AlphaFoldDB" id="A0AAD5TTS6"/>
<evidence type="ECO:0000256" key="1">
    <source>
        <dbReference type="ARBA" id="ARBA00022729"/>
    </source>
</evidence>
<dbReference type="Gene3D" id="3.40.50.2300">
    <property type="match status" value="2"/>
</dbReference>
<keyword evidence="4" id="KW-1185">Reference proteome</keyword>
<protein>
    <recommendedName>
        <fullName evidence="2">ABC transporter substrate-binding protein PnrA-like domain-containing protein</fullName>
    </recommendedName>
</protein>
<comment type="caution">
    <text evidence="3">The sequence shown here is derived from an EMBL/GenBank/DDBJ whole genome shotgun (WGS) entry which is preliminary data.</text>
</comment>
<dbReference type="Proteomes" id="UP001211065">
    <property type="component" value="Unassembled WGS sequence"/>
</dbReference>
<accession>A0AAD5TTS6</accession>
<evidence type="ECO:0000259" key="2">
    <source>
        <dbReference type="Pfam" id="PF02608"/>
    </source>
</evidence>